<evidence type="ECO:0000313" key="3">
    <source>
        <dbReference type="Proteomes" id="UP000235672"/>
    </source>
</evidence>
<dbReference type="Proteomes" id="UP000235672">
    <property type="component" value="Unassembled WGS sequence"/>
</dbReference>
<name>A0A2J6QGG7_9HELO</name>
<protein>
    <submittedName>
        <fullName evidence="2">Uncharacterized protein</fullName>
    </submittedName>
</protein>
<reference evidence="2 3" key="1">
    <citation type="submission" date="2016-05" db="EMBL/GenBank/DDBJ databases">
        <title>A degradative enzymes factory behind the ericoid mycorrhizal symbiosis.</title>
        <authorList>
            <consortium name="DOE Joint Genome Institute"/>
            <person name="Martino E."/>
            <person name="Morin E."/>
            <person name="Grelet G."/>
            <person name="Kuo A."/>
            <person name="Kohler A."/>
            <person name="Daghino S."/>
            <person name="Barry K."/>
            <person name="Choi C."/>
            <person name="Cichocki N."/>
            <person name="Clum A."/>
            <person name="Copeland A."/>
            <person name="Hainaut M."/>
            <person name="Haridas S."/>
            <person name="Labutti K."/>
            <person name="Lindquist E."/>
            <person name="Lipzen A."/>
            <person name="Khouja H.-R."/>
            <person name="Murat C."/>
            <person name="Ohm R."/>
            <person name="Olson A."/>
            <person name="Spatafora J."/>
            <person name="Veneault-Fourrey C."/>
            <person name="Henrissat B."/>
            <person name="Grigoriev I."/>
            <person name="Martin F."/>
            <person name="Perotto S."/>
        </authorList>
    </citation>
    <scope>NUCLEOTIDE SEQUENCE [LARGE SCALE GENOMIC DNA]</scope>
    <source>
        <strain evidence="2 3">UAMH 7357</strain>
    </source>
</reference>
<evidence type="ECO:0000256" key="1">
    <source>
        <dbReference type="SAM" id="MobiDB-lite"/>
    </source>
</evidence>
<evidence type="ECO:0000313" key="2">
    <source>
        <dbReference type="EMBL" id="PMD25365.1"/>
    </source>
</evidence>
<sequence length="172" mass="18906">MKGRELGERGISINILAPPRLLLSYFFQLGLLKLGFYSNTLVLCCHLSFNIHTTILRVLHHSLFPNTSQKTPPATFPKSSSTSTSSKMPSQTPTPIALPVPRRRSPLLTNASLGQPQDVSLFLSNTLSSKAKAPYNFISRIDENDYSPPAPPPPSPVNFPSESWSTACSVRR</sequence>
<proteinExistence type="predicted"/>
<feature type="compositionally biased region" description="Pro residues" evidence="1">
    <location>
        <begin position="148"/>
        <end position="157"/>
    </location>
</feature>
<feature type="region of interest" description="Disordered" evidence="1">
    <location>
        <begin position="141"/>
        <end position="172"/>
    </location>
</feature>
<feature type="compositionally biased region" description="Low complexity" evidence="1">
    <location>
        <begin position="70"/>
        <end position="95"/>
    </location>
</feature>
<dbReference type="OrthoDB" id="3557763at2759"/>
<dbReference type="EMBL" id="KZ613470">
    <property type="protein sequence ID" value="PMD25365.1"/>
    <property type="molecule type" value="Genomic_DNA"/>
</dbReference>
<gene>
    <name evidence="2" type="ORF">NA56DRAFT_433163</name>
</gene>
<keyword evidence="3" id="KW-1185">Reference proteome</keyword>
<dbReference type="AlphaFoldDB" id="A0A2J6QGG7"/>
<accession>A0A2J6QGG7</accession>
<organism evidence="2 3">
    <name type="scientific">Hyaloscypha hepaticicola</name>
    <dbReference type="NCBI Taxonomy" id="2082293"/>
    <lineage>
        <taxon>Eukaryota</taxon>
        <taxon>Fungi</taxon>
        <taxon>Dikarya</taxon>
        <taxon>Ascomycota</taxon>
        <taxon>Pezizomycotina</taxon>
        <taxon>Leotiomycetes</taxon>
        <taxon>Helotiales</taxon>
        <taxon>Hyaloscyphaceae</taxon>
        <taxon>Hyaloscypha</taxon>
    </lineage>
</organism>
<feature type="region of interest" description="Disordered" evidence="1">
    <location>
        <begin position="67"/>
        <end position="102"/>
    </location>
</feature>